<dbReference type="Proteomes" id="UP000276133">
    <property type="component" value="Unassembled WGS sequence"/>
</dbReference>
<evidence type="ECO:0000313" key="1">
    <source>
        <dbReference type="EMBL" id="RNA41416.1"/>
    </source>
</evidence>
<keyword evidence="2" id="KW-1185">Reference proteome</keyword>
<evidence type="ECO:0000313" key="2">
    <source>
        <dbReference type="Proteomes" id="UP000276133"/>
    </source>
</evidence>
<sequence>MERIINDGIEMNFTTSELPPLCQANNYYYYLFIKLRRIQRFLGKLVLFEIIEFLKFFDHLSLFSSLQDLEYSHHLLKFGLTDLRIRRLRGDLIQMFKIVNNMERICFHSRPLKRPTSTFGGLVAATYGIQHYLLRNKNRYIGGTEDSKNSQFQ</sequence>
<comment type="caution">
    <text evidence="1">The sequence shown here is derived from an EMBL/GenBank/DDBJ whole genome shotgun (WGS) entry which is preliminary data.</text>
</comment>
<dbReference type="EMBL" id="REGN01000505">
    <property type="protein sequence ID" value="RNA41416.1"/>
    <property type="molecule type" value="Genomic_DNA"/>
</dbReference>
<accession>A0A3M7T065</accession>
<reference evidence="1 2" key="1">
    <citation type="journal article" date="2018" name="Sci. Rep.">
        <title>Genomic signatures of local adaptation to the degree of environmental predictability in rotifers.</title>
        <authorList>
            <person name="Franch-Gras L."/>
            <person name="Hahn C."/>
            <person name="Garcia-Roger E.M."/>
            <person name="Carmona M.J."/>
            <person name="Serra M."/>
            <person name="Gomez A."/>
        </authorList>
    </citation>
    <scope>NUCLEOTIDE SEQUENCE [LARGE SCALE GENOMIC DNA]</scope>
    <source>
        <strain evidence="1">HYR1</strain>
    </source>
</reference>
<protein>
    <submittedName>
        <fullName evidence="1">Uncharacterized protein</fullName>
    </submittedName>
</protein>
<organism evidence="1 2">
    <name type="scientific">Brachionus plicatilis</name>
    <name type="common">Marine rotifer</name>
    <name type="synonym">Brachionus muelleri</name>
    <dbReference type="NCBI Taxonomy" id="10195"/>
    <lineage>
        <taxon>Eukaryota</taxon>
        <taxon>Metazoa</taxon>
        <taxon>Spiralia</taxon>
        <taxon>Gnathifera</taxon>
        <taxon>Rotifera</taxon>
        <taxon>Eurotatoria</taxon>
        <taxon>Monogononta</taxon>
        <taxon>Pseudotrocha</taxon>
        <taxon>Ploima</taxon>
        <taxon>Brachionidae</taxon>
        <taxon>Brachionus</taxon>
    </lineage>
</organism>
<gene>
    <name evidence="1" type="ORF">BpHYR1_053050</name>
</gene>
<dbReference type="AlphaFoldDB" id="A0A3M7T065"/>
<name>A0A3M7T065_BRAPC</name>
<proteinExistence type="predicted"/>